<keyword evidence="7" id="KW-0804">Transcription</keyword>
<evidence type="ECO:0000313" key="9">
    <source>
        <dbReference type="EMBL" id="MDW0115201.1"/>
    </source>
</evidence>
<comment type="similarity">
    <text evidence="2">In the C-terminal section; belongs to the class-I pyridoxal-phosphate-dependent aminotransferase family.</text>
</comment>
<dbReference type="CDD" id="cd00609">
    <property type="entry name" value="AAT_like"/>
    <property type="match status" value="1"/>
</dbReference>
<dbReference type="EMBL" id="JAUBDI010000033">
    <property type="protein sequence ID" value="MDW0115201.1"/>
    <property type="molecule type" value="Genomic_DNA"/>
</dbReference>
<dbReference type="PRINTS" id="PR00035">
    <property type="entry name" value="HTHGNTR"/>
</dbReference>
<comment type="caution">
    <text evidence="9">The sequence shown here is derived from an EMBL/GenBank/DDBJ whole genome shotgun (WGS) entry which is preliminary data.</text>
</comment>
<evidence type="ECO:0000313" key="10">
    <source>
        <dbReference type="Proteomes" id="UP001282284"/>
    </source>
</evidence>
<dbReference type="InterPro" id="IPR051446">
    <property type="entry name" value="HTH_trans_reg/aminotransferase"/>
</dbReference>
<reference evidence="9 10" key="1">
    <citation type="submission" date="2023-06" db="EMBL/GenBank/DDBJ databases">
        <title>Sporosarcina sp. nov., isolated from Korean traditional fermented seafood 'Jeotgal'.</title>
        <authorList>
            <person name="Yang A.I."/>
            <person name="Shin N.-R."/>
        </authorList>
    </citation>
    <scope>NUCLEOTIDE SEQUENCE [LARGE SCALE GENOMIC DNA]</scope>
    <source>
        <strain evidence="9 10">KCTC13119</strain>
    </source>
</reference>
<dbReference type="PANTHER" id="PTHR46577:SF2">
    <property type="entry name" value="TRANSCRIPTIONAL REGULATORY PROTEIN"/>
    <property type="match status" value="1"/>
</dbReference>
<dbReference type="InterPro" id="IPR036390">
    <property type="entry name" value="WH_DNA-bd_sf"/>
</dbReference>
<gene>
    <name evidence="9" type="ORF">QT711_18775</name>
</gene>
<dbReference type="InterPro" id="IPR004839">
    <property type="entry name" value="Aminotransferase_I/II_large"/>
</dbReference>
<accession>A0ABU4GDZ9</accession>
<dbReference type="Pfam" id="PF00392">
    <property type="entry name" value="GntR"/>
    <property type="match status" value="1"/>
</dbReference>
<evidence type="ECO:0000256" key="4">
    <source>
        <dbReference type="ARBA" id="ARBA00022898"/>
    </source>
</evidence>
<dbReference type="RefSeq" id="WP_317946801.1">
    <property type="nucleotide sequence ID" value="NZ_JAUBDI010000033.1"/>
</dbReference>
<feature type="domain" description="HTH gntR-type" evidence="8">
    <location>
        <begin position="11"/>
        <end position="79"/>
    </location>
</feature>
<keyword evidence="3 9" id="KW-0808">Transferase</keyword>
<dbReference type="InterPro" id="IPR015421">
    <property type="entry name" value="PyrdxlP-dep_Trfase_major"/>
</dbReference>
<dbReference type="Gene3D" id="1.10.10.10">
    <property type="entry name" value="Winged helix-like DNA-binding domain superfamily/Winged helix DNA-binding domain"/>
    <property type="match status" value="1"/>
</dbReference>
<dbReference type="SUPFAM" id="SSF46785">
    <property type="entry name" value="Winged helix' DNA-binding domain"/>
    <property type="match status" value="1"/>
</dbReference>
<dbReference type="SMART" id="SM00345">
    <property type="entry name" value="HTH_GNTR"/>
    <property type="match status" value="1"/>
</dbReference>
<dbReference type="PROSITE" id="PS50949">
    <property type="entry name" value="HTH_GNTR"/>
    <property type="match status" value="1"/>
</dbReference>
<organism evidence="9 10">
    <name type="scientific">Sporosarcina saromensis</name>
    <dbReference type="NCBI Taxonomy" id="359365"/>
    <lineage>
        <taxon>Bacteria</taxon>
        <taxon>Bacillati</taxon>
        <taxon>Bacillota</taxon>
        <taxon>Bacilli</taxon>
        <taxon>Bacillales</taxon>
        <taxon>Caryophanaceae</taxon>
        <taxon>Sporosarcina</taxon>
    </lineage>
</organism>
<evidence type="ECO:0000256" key="3">
    <source>
        <dbReference type="ARBA" id="ARBA00022576"/>
    </source>
</evidence>
<dbReference type="Pfam" id="PF00155">
    <property type="entry name" value="Aminotran_1_2"/>
    <property type="match status" value="1"/>
</dbReference>
<keyword evidence="5" id="KW-0805">Transcription regulation</keyword>
<dbReference type="InterPro" id="IPR000524">
    <property type="entry name" value="Tscrpt_reg_HTH_GntR"/>
</dbReference>
<name>A0ABU4GDZ9_9BACL</name>
<evidence type="ECO:0000256" key="5">
    <source>
        <dbReference type="ARBA" id="ARBA00023015"/>
    </source>
</evidence>
<dbReference type="PANTHER" id="PTHR46577">
    <property type="entry name" value="HTH-TYPE TRANSCRIPTIONAL REGULATORY PROTEIN GABR"/>
    <property type="match status" value="1"/>
</dbReference>
<dbReference type="InterPro" id="IPR036388">
    <property type="entry name" value="WH-like_DNA-bd_sf"/>
</dbReference>
<dbReference type="CDD" id="cd07377">
    <property type="entry name" value="WHTH_GntR"/>
    <property type="match status" value="1"/>
</dbReference>
<proteinExistence type="inferred from homology"/>
<protein>
    <submittedName>
        <fullName evidence="9">PLP-dependent aminotransferase family protein</fullName>
    </submittedName>
</protein>
<keyword evidence="10" id="KW-1185">Reference proteome</keyword>
<dbReference type="Proteomes" id="UP001282284">
    <property type="component" value="Unassembled WGS sequence"/>
</dbReference>
<dbReference type="GO" id="GO:0008483">
    <property type="term" value="F:transaminase activity"/>
    <property type="evidence" value="ECO:0007669"/>
    <property type="project" value="UniProtKB-KW"/>
</dbReference>
<dbReference type="Gene3D" id="3.90.1150.10">
    <property type="entry name" value="Aspartate Aminotransferase, domain 1"/>
    <property type="match status" value="1"/>
</dbReference>
<dbReference type="Gene3D" id="3.40.640.10">
    <property type="entry name" value="Type I PLP-dependent aspartate aminotransferase-like (Major domain)"/>
    <property type="match status" value="1"/>
</dbReference>
<evidence type="ECO:0000256" key="1">
    <source>
        <dbReference type="ARBA" id="ARBA00001933"/>
    </source>
</evidence>
<keyword evidence="3 9" id="KW-0032">Aminotransferase</keyword>
<comment type="cofactor">
    <cofactor evidence="1">
        <name>pyridoxal 5'-phosphate</name>
        <dbReference type="ChEBI" id="CHEBI:597326"/>
    </cofactor>
</comment>
<evidence type="ECO:0000256" key="2">
    <source>
        <dbReference type="ARBA" id="ARBA00005384"/>
    </source>
</evidence>
<keyword evidence="4" id="KW-0663">Pyridoxal phosphate</keyword>
<dbReference type="SUPFAM" id="SSF53383">
    <property type="entry name" value="PLP-dependent transferases"/>
    <property type="match status" value="1"/>
</dbReference>
<dbReference type="InterPro" id="IPR015422">
    <property type="entry name" value="PyrdxlP-dep_Trfase_small"/>
</dbReference>
<evidence type="ECO:0000256" key="7">
    <source>
        <dbReference type="ARBA" id="ARBA00023163"/>
    </source>
</evidence>
<evidence type="ECO:0000256" key="6">
    <source>
        <dbReference type="ARBA" id="ARBA00023125"/>
    </source>
</evidence>
<keyword evidence="6" id="KW-0238">DNA-binding</keyword>
<dbReference type="InterPro" id="IPR015424">
    <property type="entry name" value="PyrdxlP-dep_Trfase"/>
</dbReference>
<sequence>MQFMLDRSIKKPIYRQLVEQIENAIISGDLSQDQPLPSERELAKNLQVNRSTVVTAYDELEAVGLIVRKIGSGTYINTDIWGLTHKRVPNWGRYVEDGSFLPNLPLVQKLRNETEQKGVINLSSGELATDLLPNVQFSRILKEYAFDEHLGYDHPLGDAGLRETICKHMKTYKSMVVEPDSILITSGAQQAIHLIVQCLLKPGDTVAIEDPSYAFSLPIFQSFGVKTLLLPVDQHGVNPDDIEALQRKHRIRMLFLNPDYQNPTGTKMSLERRKRILELSSKHGFPIIEDDPYNLTSFDGCIGPTLKSMDDNDNVLYISSLSKVVASGLRIGWIIGPEKVIKRLSDGKQQIDFGHSVFPQWIANQFLDSPQFDKHVSDLRIQLRERRNALILALDSLSKDEVTYLVPQGGIHLWCKMNHEIDEYKLLEESMKKGVSFVPGRIMGSKNGYIRFTYGKGNVASIKEGISRFVYALRNNGGMFENVNSRELQ</sequence>
<evidence type="ECO:0000259" key="8">
    <source>
        <dbReference type="PROSITE" id="PS50949"/>
    </source>
</evidence>